<feature type="coiled-coil region" evidence="1">
    <location>
        <begin position="88"/>
        <end position="115"/>
    </location>
</feature>
<gene>
    <name evidence="3" type="ORF">EJ997_10115</name>
</gene>
<proteinExistence type="predicted"/>
<sequence>MKRNKQECEAERIGTTLRTIRELRGFTQDEFANELLISRPYLTNIELGRKPLSEKLLTKASEVLNVRPIAIIREGYFDADEATRQIEENKLRKDLKAAQDQIKRMSKQLEDLSLRLPQGVTA</sequence>
<dbReference type="SUPFAM" id="SSF47413">
    <property type="entry name" value="lambda repressor-like DNA-binding domains"/>
    <property type="match status" value="1"/>
</dbReference>
<dbReference type="Proteomes" id="UP000280344">
    <property type="component" value="Chromosome"/>
</dbReference>
<reference evidence="3 4" key="1">
    <citation type="submission" date="2018-12" db="EMBL/GenBank/DDBJ databases">
        <title>Complete genome sequence of Flaviflexus sp. H23T48.</title>
        <authorList>
            <person name="Bae J.-W."/>
            <person name="Lee J.-Y."/>
        </authorList>
    </citation>
    <scope>NUCLEOTIDE SEQUENCE [LARGE SCALE GENOMIC DNA]</scope>
    <source>
        <strain evidence="3 4">H23T48</strain>
    </source>
</reference>
<dbReference type="RefSeq" id="WP_126704441.1">
    <property type="nucleotide sequence ID" value="NZ_CP034593.1"/>
</dbReference>
<dbReference type="KEGG" id="flh:EJ997_10115"/>
<dbReference type="SMART" id="SM00530">
    <property type="entry name" value="HTH_XRE"/>
    <property type="match status" value="1"/>
</dbReference>
<keyword evidence="1" id="KW-0175">Coiled coil</keyword>
<dbReference type="InterPro" id="IPR001387">
    <property type="entry name" value="Cro/C1-type_HTH"/>
</dbReference>
<evidence type="ECO:0000259" key="2">
    <source>
        <dbReference type="PROSITE" id="PS50943"/>
    </source>
</evidence>
<evidence type="ECO:0000313" key="3">
    <source>
        <dbReference type="EMBL" id="AZQ77638.1"/>
    </source>
</evidence>
<protein>
    <submittedName>
        <fullName evidence="3">XRE family transcriptional regulator</fullName>
    </submittedName>
</protein>
<dbReference type="EMBL" id="CP034593">
    <property type="protein sequence ID" value="AZQ77638.1"/>
    <property type="molecule type" value="Genomic_DNA"/>
</dbReference>
<evidence type="ECO:0000313" key="4">
    <source>
        <dbReference type="Proteomes" id="UP000280344"/>
    </source>
</evidence>
<accession>A0A3Q9G8P5</accession>
<dbReference type="CDD" id="cd00093">
    <property type="entry name" value="HTH_XRE"/>
    <property type="match status" value="1"/>
</dbReference>
<feature type="domain" description="HTH cro/C1-type" evidence="2">
    <location>
        <begin position="17"/>
        <end position="72"/>
    </location>
</feature>
<dbReference type="OrthoDB" id="7428772at2"/>
<dbReference type="AlphaFoldDB" id="A0A3Q9G8P5"/>
<dbReference type="PROSITE" id="PS50943">
    <property type="entry name" value="HTH_CROC1"/>
    <property type="match status" value="1"/>
</dbReference>
<dbReference type="Gene3D" id="1.10.260.40">
    <property type="entry name" value="lambda repressor-like DNA-binding domains"/>
    <property type="match status" value="1"/>
</dbReference>
<name>A0A3Q9G8P5_9ACTO</name>
<evidence type="ECO:0000256" key="1">
    <source>
        <dbReference type="SAM" id="Coils"/>
    </source>
</evidence>
<dbReference type="InterPro" id="IPR010982">
    <property type="entry name" value="Lambda_DNA-bd_dom_sf"/>
</dbReference>
<keyword evidence="4" id="KW-1185">Reference proteome</keyword>
<dbReference type="GO" id="GO:0003677">
    <property type="term" value="F:DNA binding"/>
    <property type="evidence" value="ECO:0007669"/>
    <property type="project" value="InterPro"/>
</dbReference>
<dbReference type="Pfam" id="PF01381">
    <property type="entry name" value="HTH_3"/>
    <property type="match status" value="1"/>
</dbReference>
<organism evidence="3 4">
    <name type="scientific">Flaviflexus ciconiae</name>
    <dbReference type="NCBI Taxonomy" id="2496867"/>
    <lineage>
        <taxon>Bacteria</taxon>
        <taxon>Bacillati</taxon>
        <taxon>Actinomycetota</taxon>
        <taxon>Actinomycetes</taxon>
        <taxon>Actinomycetales</taxon>
        <taxon>Actinomycetaceae</taxon>
        <taxon>Flaviflexus</taxon>
    </lineage>
</organism>